<dbReference type="Proteomes" id="UP000244906">
    <property type="component" value="Unassembled WGS sequence"/>
</dbReference>
<dbReference type="Pfam" id="PF01396">
    <property type="entry name" value="Zn_ribbon_Top1"/>
    <property type="match status" value="2"/>
</dbReference>
<dbReference type="GO" id="GO:0006281">
    <property type="term" value="P:DNA repair"/>
    <property type="evidence" value="ECO:0007669"/>
    <property type="project" value="TreeGrafter"/>
</dbReference>
<keyword evidence="7" id="KW-0862">Zinc</keyword>
<reference evidence="18 19" key="1">
    <citation type="submission" date="2018-04" db="EMBL/GenBank/DDBJ databases">
        <title>Thalassorhabdus spongiae gen. nov., sp. nov., isolated from a marine sponge in South-West Iceland.</title>
        <authorList>
            <person name="Knobloch S."/>
            <person name="Daussin A."/>
            <person name="Johannsson R."/>
            <person name="Marteinsson V.T."/>
        </authorList>
    </citation>
    <scope>NUCLEOTIDE SEQUENCE [LARGE SCALE GENOMIC DNA]</scope>
    <source>
        <strain evidence="18 19">Hp12</strain>
    </source>
</reference>
<dbReference type="Gene3D" id="2.70.20.10">
    <property type="entry name" value="Topoisomerase I, domain 3"/>
    <property type="match status" value="1"/>
</dbReference>
<feature type="region of interest" description="Disordered" evidence="15">
    <location>
        <begin position="456"/>
        <end position="476"/>
    </location>
</feature>
<dbReference type="InterPro" id="IPR006171">
    <property type="entry name" value="TOPRIM_dom"/>
</dbReference>
<feature type="domain" description="Toprim" evidence="16">
    <location>
        <begin position="1"/>
        <end position="133"/>
    </location>
</feature>
<dbReference type="InterPro" id="IPR023405">
    <property type="entry name" value="Topo_IA_core_domain"/>
</dbReference>
<dbReference type="AlphaFoldDB" id="A0A2V1H6M3"/>
<comment type="similarity">
    <text evidence="2">Belongs to the type IA topoisomerase family.</text>
</comment>
<name>A0A2V1H6M3_9GAMM</name>
<feature type="domain" description="Topo IA-type catalytic" evidence="17">
    <location>
        <begin position="150"/>
        <end position="620"/>
    </location>
</feature>
<feature type="compositionally biased region" description="Polar residues" evidence="15">
    <location>
        <begin position="466"/>
        <end position="476"/>
    </location>
</feature>
<sequence>MRLFIAEKPDLARAIVQGLGGKSVKKEGWFQVGNDAVTWCFGHLLQLADPEDYDPSLAKWNMAQLPMVFRPWKHKPISDKKKQLQIIVKLIKQADLIVHAGDPDDEGQLLVDEILTYAKNKKPVKRLLINDNNTSVVKKALAKMRDNQEFLGLYQSALARSVADQMYGYNMTRGYTLAAQQKGFRGVLSVGRVQTPILGLVVARDRAHESHQQQFYYQLDGDFNFTQMNQQPLVFRARFQAPEDAPIDEKKRVIDRAYLDQIAQQCYSQPANIVKANNEIKYASAPLPYNLLNLQADASRKFNISPDQTLKITQNLRERHKLITYNRSDCEYLSNEQHGDASSVLSAIAATANVLNKAAKAADPSIKSRAFNSANVSAHHAIIPTATHGDFSKLTEQEKKVYQLIARAYLAQFFPKHQYRQTTIELDCQGHQFKTVEKITLKPGWLVLYKNDKDNDEVHRDKQSSKSKNPDLSSLQQNQQGFCQSLDLQQKETKPLARYTMATLLKDLARVAKYIRDPRLKKLLIEKDKDKKGEHGGIGTPATRSTIIKNLIDRDFICEKGKQVISTETGRDFFDVLPQAATAPDMTALWHEQQKAIQQGQDNIDHFLDGLVEYITTEIARIRSDGLDLKPSQIQATGKADPKNGPACPDCETGVLARRKGKKGFFWGCSRYPECKAIYPDSRGKAKLTKFEKPVLSNHLCKACQKPLIRRKGKKKASWFWGCSGYPECKQTYFDKAGDPDFS</sequence>
<dbReference type="InterPro" id="IPR013498">
    <property type="entry name" value="Topo_IA_Znf"/>
</dbReference>
<evidence type="ECO:0000256" key="12">
    <source>
        <dbReference type="ARBA" id="ARBA00031985"/>
    </source>
</evidence>
<evidence type="ECO:0000256" key="11">
    <source>
        <dbReference type="ARBA" id="ARBA00030003"/>
    </source>
</evidence>
<evidence type="ECO:0000256" key="3">
    <source>
        <dbReference type="ARBA" id="ARBA00012891"/>
    </source>
</evidence>
<keyword evidence="10 18" id="KW-0413">Isomerase</keyword>
<dbReference type="InterPro" id="IPR013825">
    <property type="entry name" value="Topo_IA_cen_sub2"/>
</dbReference>
<organism evidence="18 19">
    <name type="scientific">Pelagibaculum spongiae</name>
    <dbReference type="NCBI Taxonomy" id="2080658"/>
    <lineage>
        <taxon>Bacteria</taxon>
        <taxon>Pseudomonadati</taxon>
        <taxon>Pseudomonadota</taxon>
        <taxon>Gammaproteobacteria</taxon>
        <taxon>Oceanospirillales</taxon>
        <taxon>Pelagibaculum</taxon>
    </lineage>
</organism>
<dbReference type="PANTHER" id="PTHR11390">
    <property type="entry name" value="PROKARYOTIC DNA TOPOISOMERASE"/>
    <property type="match status" value="1"/>
</dbReference>
<dbReference type="SMART" id="SM00436">
    <property type="entry name" value="TOP1Bc"/>
    <property type="match status" value="1"/>
</dbReference>
<evidence type="ECO:0000256" key="1">
    <source>
        <dbReference type="ARBA" id="ARBA00000213"/>
    </source>
</evidence>
<dbReference type="Gene3D" id="1.10.460.10">
    <property type="entry name" value="Topoisomerase I, domain 2"/>
    <property type="match status" value="1"/>
</dbReference>
<evidence type="ECO:0000256" key="2">
    <source>
        <dbReference type="ARBA" id="ARBA00009446"/>
    </source>
</evidence>
<dbReference type="EC" id="5.6.2.1" evidence="3"/>
<dbReference type="GO" id="GO:0008270">
    <property type="term" value="F:zinc ion binding"/>
    <property type="evidence" value="ECO:0007669"/>
    <property type="project" value="UniProtKB-KW"/>
</dbReference>
<comment type="caution">
    <text evidence="18">The sequence shown here is derived from an EMBL/GenBank/DDBJ whole genome shotgun (WGS) entry which is preliminary data.</text>
</comment>
<evidence type="ECO:0000256" key="10">
    <source>
        <dbReference type="ARBA" id="ARBA00023235"/>
    </source>
</evidence>
<comment type="catalytic activity">
    <reaction evidence="1">
        <text>ATP-independent breakage of single-stranded DNA, followed by passage and rejoining.</text>
        <dbReference type="EC" id="5.6.2.1"/>
    </reaction>
</comment>
<gene>
    <name evidence="18" type="ORF">DC094_03425</name>
</gene>
<dbReference type="GO" id="GO:0003917">
    <property type="term" value="F:DNA topoisomerase type I (single strand cut, ATP-independent) activity"/>
    <property type="evidence" value="ECO:0007669"/>
    <property type="project" value="UniProtKB-EC"/>
</dbReference>
<dbReference type="OrthoDB" id="9803554at2"/>
<dbReference type="GO" id="GO:0043597">
    <property type="term" value="C:cytoplasmic replication fork"/>
    <property type="evidence" value="ECO:0007669"/>
    <property type="project" value="TreeGrafter"/>
</dbReference>
<evidence type="ECO:0000256" key="6">
    <source>
        <dbReference type="ARBA" id="ARBA00022771"/>
    </source>
</evidence>
<dbReference type="PROSITE" id="PS52039">
    <property type="entry name" value="TOPO_IA_2"/>
    <property type="match status" value="1"/>
</dbReference>
<evidence type="ECO:0000256" key="7">
    <source>
        <dbReference type="ARBA" id="ARBA00022833"/>
    </source>
</evidence>
<keyword evidence="5" id="KW-0677">Repeat</keyword>
<evidence type="ECO:0000256" key="4">
    <source>
        <dbReference type="ARBA" id="ARBA00022723"/>
    </source>
</evidence>
<keyword evidence="19" id="KW-1185">Reference proteome</keyword>
<keyword evidence="9" id="KW-0238">DNA-binding</keyword>
<evidence type="ECO:0000256" key="5">
    <source>
        <dbReference type="ARBA" id="ARBA00022737"/>
    </source>
</evidence>
<dbReference type="GO" id="GO:0003677">
    <property type="term" value="F:DNA binding"/>
    <property type="evidence" value="ECO:0007669"/>
    <property type="project" value="UniProtKB-KW"/>
</dbReference>
<dbReference type="GO" id="GO:0006310">
    <property type="term" value="P:DNA recombination"/>
    <property type="evidence" value="ECO:0007669"/>
    <property type="project" value="TreeGrafter"/>
</dbReference>
<evidence type="ECO:0000256" key="8">
    <source>
        <dbReference type="ARBA" id="ARBA00023029"/>
    </source>
</evidence>
<dbReference type="SMART" id="SM00493">
    <property type="entry name" value="TOPRIM"/>
    <property type="match status" value="1"/>
</dbReference>
<evidence type="ECO:0000259" key="17">
    <source>
        <dbReference type="PROSITE" id="PS52039"/>
    </source>
</evidence>
<dbReference type="Gene3D" id="3.40.50.140">
    <property type="match status" value="1"/>
</dbReference>
<dbReference type="InterPro" id="IPR013826">
    <property type="entry name" value="Topo_IA_cen_sub3"/>
</dbReference>
<dbReference type="Gene3D" id="3.30.65.10">
    <property type="entry name" value="Bacterial Topoisomerase I, domain 1"/>
    <property type="match status" value="2"/>
</dbReference>
<dbReference type="InterPro" id="IPR013824">
    <property type="entry name" value="Topo_IA_cen_sub1"/>
</dbReference>
<dbReference type="NCBIfam" id="TIGR01056">
    <property type="entry name" value="topB"/>
    <property type="match status" value="1"/>
</dbReference>
<dbReference type="SUPFAM" id="SSF56712">
    <property type="entry name" value="Prokaryotic type I DNA topoisomerase"/>
    <property type="match status" value="1"/>
</dbReference>
<dbReference type="GO" id="GO:0006265">
    <property type="term" value="P:DNA topological change"/>
    <property type="evidence" value="ECO:0007669"/>
    <property type="project" value="InterPro"/>
</dbReference>
<evidence type="ECO:0000259" key="16">
    <source>
        <dbReference type="PROSITE" id="PS50880"/>
    </source>
</evidence>
<dbReference type="NCBIfam" id="NF005829">
    <property type="entry name" value="PRK07726.1"/>
    <property type="match status" value="1"/>
</dbReference>
<evidence type="ECO:0000256" key="15">
    <source>
        <dbReference type="SAM" id="MobiDB-lite"/>
    </source>
</evidence>
<evidence type="ECO:0000313" key="19">
    <source>
        <dbReference type="Proteomes" id="UP000244906"/>
    </source>
</evidence>
<keyword evidence="6" id="KW-0863">Zinc-finger</keyword>
<dbReference type="SMART" id="SM00437">
    <property type="entry name" value="TOP1Ac"/>
    <property type="match status" value="1"/>
</dbReference>
<evidence type="ECO:0000313" key="18">
    <source>
        <dbReference type="EMBL" id="PVZ72082.1"/>
    </source>
</evidence>
<dbReference type="SUPFAM" id="SSF57783">
    <property type="entry name" value="Zinc beta-ribbon"/>
    <property type="match status" value="2"/>
</dbReference>
<dbReference type="InterPro" id="IPR013497">
    <property type="entry name" value="Topo_IA_cen"/>
</dbReference>
<keyword evidence="8" id="KW-0799">Topoisomerase</keyword>
<dbReference type="PRINTS" id="PR00417">
    <property type="entry name" value="PRTPISMRASEI"/>
</dbReference>
<keyword evidence="4" id="KW-0479">Metal-binding</keyword>
<evidence type="ECO:0000256" key="14">
    <source>
        <dbReference type="ARBA" id="ARBA00032877"/>
    </source>
</evidence>
<dbReference type="InterPro" id="IPR003602">
    <property type="entry name" value="Topo_IA_DNA-bd_dom"/>
</dbReference>
<dbReference type="CDD" id="cd00186">
    <property type="entry name" value="TOP1Ac"/>
    <property type="match status" value="1"/>
</dbReference>
<dbReference type="Pfam" id="PF01131">
    <property type="entry name" value="Topoisom_bac"/>
    <property type="match status" value="1"/>
</dbReference>
<evidence type="ECO:0000256" key="9">
    <source>
        <dbReference type="ARBA" id="ARBA00023125"/>
    </source>
</evidence>
<dbReference type="InterPro" id="IPR034144">
    <property type="entry name" value="TOPRIM_TopoIII"/>
</dbReference>
<dbReference type="CDD" id="cd03362">
    <property type="entry name" value="TOPRIM_TopoIA_TopoIII"/>
    <property type="match status" value="1"/>
</dbReference>
<proteinExistence type="inferred from homology"/>
<accession>A0A2V1H6M3</accession>
<dbReference type="InterPro" id="IPR003601">
    <property type="entry name" value="Topo_IA_2"/>
</dbReference>
<dbReference type="Pfam" id="PF01751">
    <property type="entry name" value="Toprim"/>
    <property type="match status" value="1"/>
</dbReference>
<dbReference type="PROSITE" id="PS50880">
    <property type="entry name" value="TOPRIM"/>
    <property type="match status" value="1"/>
</dbReference>
<evidence type="ECO:0000256" key="13">
    <source>
        <dbReference type="ARBA" id="ARBA00032235"/>
    </source>
</evidence>
<protein>
    <recommendedName>
        <fullName evidence="3">DNA topoisomerase</fullName>
        <ecNumber evidence="3">5.6.2.1</ecNumber>
    </recommendedName>
    <alternativeName>
        <fullName evidence="14">Omega-protein</fullName>
    </alternativeName>
    <alternativeName>
        <fullName evidence="13">Relaxing enzyme</fullName>
    </alternativeName>
    <alternativeName>
        <fullName evidence="11">Swivelase</fullName>
    </alternativeName>
    <alternativeName>
        <fullName evidence="12">Untwisting enzyme</fullName>
    </alternativeName>
</protein>
<dbReference type="PANTHER" id="PTHR11390:SF21">
    <property type="entry name" value="DNA TOPOISOMERASE 3-ALPHA"/>
    <property type="match status" value="1"/>
</dbReference>
<dbReference type="EMBL" id="QDDL01000001">
    <property type="protein sequence ID" value="PVZ72082.1"/>
    <property type="molecule type" value="Genomic_DNA"/>
</dbReference>
<dbReference type="InterPro" id="IPR005738">
    <property type="entry name" value="TopoIII"/>
</dbReference>
<dbReference type="Gene3D" id="1.10.290.10">
    <property type="entry name" value="Topoisomerase I, domain 4"/>
    <property type="match status" value="1"/>
</dbReference>
<dbReference type="InterPro" id="IPR000380">
    <property type="entry name" value="Topo_IA"/>
</dbReference>
<dbReference type="RefSeq" id="WP_116685666.1">
    <property type="nucleotide sequence ID" value="NZ_CAWNYD010000001.1"/>
</dbReference>